<sequence length="166" mass="19311">MSEHEYSTDRVREVDSGSFTISYRVRVNTTVDQLWPMAANPHRHHELDGSGSLSKKVRGPEVLAEGDTFNIWMRRLGIPYTLKMRVLIADPQHEIAWQHPSKHVWHWVFEPADDGGTWVTETFDYRQASPLTIRLWKLGDIFNQNASDIRSTLQQLQDRYAKEAHV</sequence>
<dbReference type="RefSeq" id="WP_141864250.1">
    <property type="nucleotide sequence ID" value="NZ_BAABAN010000017.1"/>
</dbReference>
<dbReference type="Proteomes" id="UP000319746">
    <property type="component" value="Unassembled WGS sequence"/>
</dbReference>
<dbReference type="EMBL" id="VFOU01000001">
    <property type="protein sequence ID" value="TQL73952.1"/>
    <property type="molecule type" value="Genomic_DNA"/>
</dbReference>
<dbReference type="SUPFAM" id="SSF55961">
    <property type="entry name" value="Bet v1-like"/>
    <property type="match status" value="1"/>
</dbReference>
<comment type="caution">
    <text evidence="1">The sequence shown here is derived from an EMBL/GenBank/DDBJ whole genome shotgun (WGS) entry which is preliminary data.</text>
</comment>
<keyword evidence="2" id="KW-1185">Reference proteome</keyword>
<dbReference type="InterPro" id="IPR023393">
    <property type="entry name" value="START-like_dom_sf"/>
</dbReference>
<accession>A0A543AMZ8</accession>
<name>A0A543AMZ8_9MICC</name>
<dbReference type="Gene3D" id="3.30.530.20">
    <property type="match status" value="1"/>
</dbReference>
<protein>
    <submittedName>
        <fullName evidence="1">Polyketide cyclase/dehydrase/lipid transport protein</fullName>
    </submittedName>
</protein>
<dbReference type="OrthoDB" id="6624781at2"/>
<proteinExistence type="predicted"/>
<evidence type="ECO:0000313" key="2">
    <source>
        <dbReference type="Proteomes" id="UP000319746"/>
    </source>
</evidence>
<dbReference type="AlphaFoldDB" id="A0A543AMZ8"/>
<evidence type="ECO:0000313" key="1">
    <source>
        <dbReference type="EMBL" id="TQL73952.1"/>
    </source>
</evidence>
<organism evidence="1 2">
    <name type="scientific">Enteractinococcus coprophilus</name>
    <dbReference type="NCBI Taxonomy" id="1027633"/>
    <lineage>
        <taxon>Bacteria</taxon>
        <taxon>Bacillati</taxon>
        <taxon>Actinomycetota</taxon>
        <taxon>Actinomycetes</taxon>
        <taxon>Micrococcales</taxon>
        <taxon>Micrococcaceae</taxon>
    </lineage>
</organism>
<reference evidence="1 2" key="1">
    <citation type="submission" date="2019-06" db="EMBL/GenBank/DDBJ databases">
        <title>Sequencing the genomes of 1000 actinobacteria strains.</title>
        <authorList>
            <person name="Klenk H.-P."/>
        </authorList>
    </citation>
    <scope>NUCLEOTIDE SEQUENCE [LARGE SCALE GENOMIC DNA]</scope>
    <source>
        <strain evidence="1 2">DSM 24083</strain>
    </source>
</reference>
<gene>
    <name evidence="1" type="ORF">FB556_0401</name>
</gene>